<protein>
    <recommendedName>
        <fullName evidence="3">Exo-alpha-sialidase</fullName>
    </recommendedName>
</protein>
<dbReference type="Proteomes" id="UP000254808">
    <property type="component" value="Chromosome"/>
</dbReference>
<gene>
    <name evidence="1" type="ORF">CYPRO_3008</name>
</gene>
<keyword evidence="2" id="KW-1185">Reference proteome</keyword>
<dbReference type="AlphaFoldDB" id="A0A345UP43"/>
<dbReference type="InterPro" id="IPR036278">
    <property type="entry name" value="Sialidase_sf"/>
</dbReference>
<dbReference type="KEGG" id="cprv:CYPRO_3008"/>
<name>A0A345UP43_9BACT</name>
<dbReference type="EMBL" id="CP027806">
    <property type="protein sequence ID" value="AXJ02245.1"/>
    <property type="molecule type" value="Genomic_DNA"/>
</dbReference>
<evidence type="ECO:0000313" key="1">
    <source>
        <dbReference type="EMBL" id="AXJ02245.1"/>
    </source>
</evidence>
<evidence type="ECO:0000313" key="2">
    <source>
        <dbReference type="Proteomes" id="UP000254808"/>
    </source>
</evidence>
<reference evidence="1 2" key="1">
    <citation type="submission" date="2018-03" db="EMBL/GenBank/DDBJ databases">
        <title>Phenotypic and genomic properties of Cyclonatronum proteinivorum gen. nov., sp. nov., a haloalkaliphilic bacteroidete from soda lakes possessing Na+-translocating rhodopsin.</title>
        <authorList>
            <person name="Toshchakov S.V."/>
            <person name="Korzhenkov A."/>
            <person name="Samarov N.I."/>
            <person name="Kublanov I.V."/>
            <person name="Muntyan M.S."/>
            <person name="Sorokin D.Y."/>
        </authorList>
    </citation>
    <scope>NUCLEOTIDE SEQUENCE [LARGE SCALE GENOMIC DNA]</scope>
    <source>
        <strain evidence="1 2">Omega</strain>
    </source>
</reference>
<proteinExistence type="predicted"/>
<accession>A0A345UP43</accession>
<dbReference type="Gene3D" id="2.120.10.10">
    <property type="match status" value="1"/>
</dbReference>
<organism evidence="1 2">
    <name type="scientific">Cyclonatronum proteinivorum</name>
    <dbReference type="NCBI Taxonomy" id="1457365"/>
    <lineage>
        <taxon>Bacteria</taxon>
        <taxon>Pseudomonadati</taxon>
        <taxon>Balneolota</taxon>
        <taxon>Balneolia</taxon>
        <taxon>Balneolales</taxon>
        <taxon>Cyclonatronaceae</taxon>
        <taxon>Cyclonatronum</taxon>
    </lineage>
</organism>
<evidence type="ECO:0008006" key="3">
    <source>
        <dbReference type="Google" id="ProtNLM"/>
    </source>
</evidence>
<sequence length="457" mass="50448">MFKWRHTGKDFRIQLTDLSIFPPNFDAISFLHMKYPTPFVLVAFLFCACHSAPKTGIAEISLIDHPAAEGSRYPHLHTTPDGKVLMSWLQKLSEGSFSLKFATLEDGIWSDTATIFTGDDFFDNWADFPSVTWSPAGYYAAHWLRKVEGGYFAYHVQMAFSDDGRNWSAPITPHLDLSPSEHGFVSLEPLPNGRILAVWLDGRNTAAAFESGPSDHAHTQQDQHAHAAGAMTLRSAEIGRDGSIHHKHEIDARVCDCCPTSLVRDDLTAWVVYRNRSQEEVRDFYIVAYDIANAEWGSPSPVHADGWQIGGCPVNGAALTVLNDELHVSWFTAAGDDPRVLTAAASTEQLHFGEPVRLSTGDALGRVNSAVNGTSKGVLWMEEGAESFSYGQIYLSKLPAENDMPVQTEVEGIGISRSRLTGFPQLTALPGQAGSYLLAWTRHEPSFGIEMRKLQVR</sequence>
<dbReference type="SUPFAM" id="SSF50939">
    <property type="entry name" value="Sialidases"/>
    <property type="match status" value="1"/>
</dbReference>